<reference evidence="2" key="1">
    <citation type="submission" date="2014-11" db="EMBL/GenBank/DDBJ databases">
        <authorList>
            <person name="Otto D Thomas"/>
            <person name="Naeem Raeece"/>
        </authorList>
    </citation>
    <scope>NUCLEOTIDE SEQUENCE</scope>
</reference>
<sequence>MIQYSTSALVLEYERIACKPCRFGTYTELLAHHKRLLNHLVEENIVHELGVKYRLGLLMAHLPNDLIMRWQERQNPVDLTSEVEIIKEIHVIAAQAETFNKSLGDAWDRGLKAATFRVRDSGGAARGGIIPKVPFVTFAGPGGVPQRKSPSKVKGGKPSGGKTPDSGGKGRGNSDRRRQGNEGGGVGKRDGGGSSNRRRSPGFNSSAPSSRYNDKGVERKDRPPTQAVVNPRGPNRNPVLDRYGVRHRDGSGSDTFIGTMAGPEETLIIPGQWDGEFGSLWDKACWDPAGRKSLPHGYRDGQCLRCNRPDGHAEWGGHGACPWI</sequence>
<proteinExistence type="predicted"/>
<name>A0A0G4HAK5_9ALVE</name>
<dbReference type="EMBL" id="CDMZ01002159">
    <property type="protein sequence ID" value="CEM41049.1"/>
    <property type="molecule type" value="Genomic_DNA"/>
</dbReference>
<protein>
    <submittedName>
        <fullName evidence="2">Uncharacterized protein</fullName>
    </submittedName>
</protein>
<feature type="compositionally biased region" description="Basic and acidic residues" evidence="1">
    <location>
        <begin position="212"/>
        <end position="223"/>
    </location>
</feature>
<evidence type="ECO:0000313" key="2">
    <source>
        <dbReference type="EMBL" id="CEM41049.1"/>
    </source>
</evidence>
<feature type="region of interest" description="Disordered" evidence="1">
    <location>
        <begin position="138"/>
        <end position="259"/>
    </location>
</feature>
<dbReference type="VEuPathDB" id="CryptoDB:Cvel_6119"/>
<gene>
    <name evidence="2" type="ORF">Cvel_6119</name>
</gene>
<evidence type="ECO:0000256" key="1">
    <source>
        <dbReference type="SAM" id="MobiDB-lite"/>
    </source>
</evidence>
<dbReference type="AlphaFoldDB" id="A0A0G4HAK5"/>
<dbReference type="PhylomeDB" id="A0A0G4HAK5"/>
<organism evidence="2">
    <name type="scientific">Chromera velia CCMP2878</name>
    <dbReference type="NCBI Taxonomy" id="1169474"/>
    <lineage>
        <taxon>Eukaryota</taxon>
        <taxon>Sar</taxon>
        <taxon>Alveolata</taxon>
        <taxon>Colpodellida</taxon>
        <taxon>Chromeraceae</taxon>
        <taxon>Chromera</taxon>
    </lineage>
</organism>
<accession>A0A0G4HAK5</accession>